<evidence type="ECO:0000256" key="2">
    <source>
        <dbReference type="ARBA" id="ARBA00006285"/>
    </source>
</evidence>
<evidence type="ECO:0000259" key="8">
    <source>
        <dbReference type="Pfam" id="PF02838"/>
    </source>
</evidence>
<dbReference type="STRING" id="742726.HMPREF9448_02861"/>
<dbReference type="InterPro" id="IPR015882">
    <property type="entry name" value="HEX_bac_N"/>
</dbReference>
<comment type="catalytic activity">
    <reaction evidence="1">
        <text>Hydrolysis of terminal non-reducing N-acetyl-D-hexosamine residues in N-acetyl-beta-D-hexosaminides.</text>
        <dbReference type="EC" id="3.2.1.52"/>
    </reaction>
</comment>
<dbReference type="GO" id="GO:0005975">
    <property type="term" value="P:carbohydrate metabolic process"/>
    <property type="evidence" value="ECO:0007669"/>
    <property type="project" value="InterPro"/>
</dbReference>
<sequence length="529" mass="61326">MNKKLIFLIVSFLYMVTATAQPLLIPYPRSIEMREGYFALTAKTGIINLSDKNNARLLKHYIEEDININLHEQRGDNNIFLITNRKLKESLGAEGYRMNISADSIVIEGAENAGVFYGIQTLRQLAAQNRLAIPCMEIFDKPEYEWRDFMLDEARHFKGKVVVKQLLEEMAYLKMNKFHWHLTDDQGWRIEIEKYPRLTQIGAYRDSTQIGGWNSPLYDVNIHGGYYTREDIREIVDFAAERHIEIVPEIEMPGHTSAAIAAYPELGSLKTPPTVATYFNPTWGVFNVADERVIQFIQDVFDEIFDLFPSRYIHIGGDEVHPESWEANSDISRFMEEKNLDNYSEVQMLFTNRVASLIHSKGRTMIGWNDIMGKNIHEWADSDNESTHALAPYAVVQFWKGDTALIAEALKQGHRVINSSHRDTYLDYNYTKIPLKKAYDFSPFPKGIDRKYKPLLLGSGCQMWSEWIPRIEDMQRQVFPRIAAYAESGWTIENKKNFTRFSTSLSQILIPRWKQKNIAWHKESTPQAE</sequence>
<dbReference type="eggNOG" id="COG3525">
    <property type="taxonomic scope" value="Bacteria"/>
</dbReference>
<feature type="domain" description="Glycoside hydrolase family 20 catalytic" evidence="7">
    <location>
        <begin position="144"/>
        <end position="491"/>
    </location>
</feature>
<evidence type="ECO:0000259" key="7">
    <source>
        <dbReference type="Pfam" id="PF00728"/>
    </source>
</evidence>
<evidence type="ECO:0000256" key="4">
    <source>
        <dbReference type="ARBA" id="ARBA00022801"/>
    </source>
</evidence>
<feature type="domain" description="Beta-hexosaminidase bacterial type N-terminal" evidence="8">
    <location>
        <begin position="22"/>
        <end position="140"/>
    </location>
</feature>
<dbReference type="GO" id="GO:0004563">
    <property type="term" value="F:beta-N-acetylhexosaminidase activity"/>
    <property type="evidence" value="ECO:0007669"/>
    <property type="project" value="UniProtKB-EC"/>
</dbReference>
<keyword evidence="10" id="KW-1185">Reference proteome</keyword>
<dbReference type="InterPro" id="IPR025705">
    <property type="entry name" value="Beta_hexosaminidase_sua/sub"/>
</dbReference>
<dbReference type="RefSeq" id="WP_008863232.1">
    <property type="nucleotide sequence ID" value="NZ_JH815206.1"/>
</dbReference>
<dbReference type="Gene3D" id="3.30.379.10">
    <property type="entry name" value="Chitobiase/beta-hexosaminidase domain 2-like"/>
    <property type="match status" value="1"/>
</dbReference>
<dbReference type="Pfam" id="PF00728">
    <property type="entry name" value="Glyco_hydro_20"/>
    <property type="match status" value="1"/>
</dbReference>
<dbReference type="InterPro" id="IPR029018">
    <property type="entry name" value="Hex-like_dom2"/>
</dbReference>
<dbReference type="GeneID" id="77850025"/>
<evidence type="ECO:0000256" key="5">
    <source>
        <dbReference type="ARBA" id="ARBA00023295"/>
    </source>
</evidence>
<dbReference type="CDD" id="cd06563">
    <property type="entry name" value="GH20_chitobiase-like"/>
    <property type="match status" value="1"/>
</dbReference>
<evidence type="ECO:0000313" key="10">
    <source>
        <dbReference type="Proteomes" id="UP000006044"/>
    </source>
</evidence>
<dbReference type="SUPFAM" id="SSF55545">
    <property type="entry name" value="beta-N-acetylhexosaminidase-like domain"/>
    <property type="match status" value="1"/>
</dbReference>
<evidence type="ECO:0000256" key="6">
    <source>
        <dbReference type="PIRSR" id="PIRSR625705-1"/>
    </source>
</evidence>
<dbReference type="HOGENOM" id="CLU_007082_5_1_10"/>
<dbReference type="Proteomes" id="UP000006044">
    <property type="component" value="Unassembled WGS sequence"/>
</dbReference>
<evidence type="ECO:0000256" key="3">
    <source>
        <dbReference type="ARBA" id="ARBA00012663"/>
    </source>
</evidence>
<evidence type="ECO:0000256" key="1">
    <source>
        <dbReference type="ARBA" id="ARBA00001231"/>
    </source>
</evidence>
<comment type="similarity">
    <text evidence="2">Belongs to the glycosyl hydrolase 20 family.</text>
</comment>
<dbReference type="PANTHER" id="PTHR22600:SF57">
    <property type="entry name" value="BETA-N-ACETYLHEXOSAMINIDASE"/>
    <property type="match status" value="1"/>
</dbReference>
<keyword evidence="5" id="KW-0326">Glycosidase</keyword>
<name>K0WS17_9BACT</name>
<dbReference type="AlphaFoldDB" id="K0WS17"/>
<dbReference type="EMBL" id="ADLE01000018">
    <property type="protein sequence ID" value="EJZ62178.1"/>
    <property type="molecule type" value="Genomic_DNA"/>
</dbReference>
<dbReference type="SUPFAM" id="SSF51445">
    <property type="entry name" value="(Trans)glycosidases"/>
    <property type="match status" value="1"/>
</dbReference>
<gene>
    <name evidence="9" type="ORF">HMPREF9448_02861</name>
</gene>
<dbReference type="InterPro" id="IPR015883">
    <property type="entry name" value="Glyco_hydro_20_cat"/>
</dbReference>
<proteinExistence type="inferred from homology"/>
<dbReference type="EC" id="3.2.1.52" evidence="3"/>
<dbReference type="GO" id="GO:0016020">
    <property type="term" value="C:membrane"/>
    <property type="evidence" value="ECO:0007669"/>
    <property type="project" value="TreeGrafter"/>
</dbReference>
<dbReference type="GO" id="GO:0030203">
    <property type="term" value="P:glycosaminoglycan metabolic process"/>
    <property type="evidence" value="ECO:0007669"/>
    <property type="project" value="TreeGrafter"/>
</dbReference>
<dbReference type="PATRIC" id="fig|742726.3.peg.2975"/>
<organism evidence="9 10">
    <name type="scientific">Barnesiella intestinihominis YIT 11860</name>
    <dbReference type="NCBI Taxonomy" id="742726"/>
    <lineage>
        <taxon>Bacteria</taxon>
        <taxon>Pseudomonadati</taxon>
        <taxon>Bacteroidota</taxon>
        <taxon>Bacteroidia</taxon>
        <taxon>Bacteroidales</taxon>
        <taxon>Barnesiellaceae</taxon>
        <taxon>Barnesiella</taxon>
    </lineage>
</organism>
<dbReference type="OrthoDB" id="1090159at2"/>
<accession>K0WS17</accession>
<evidence type="ECO:0000313" key="9">
    <source>
        <dbReference type="EMBL" id="EJZ62178.1"/>
    </source>
</evidence>
<reference evidence="9 10" key="1">
    <citation type="submission" date="2012-08" db="EMBL/GenBank/DDBJ databases">
        <title>The Genome Sequence of Barnesiella intestinihominis YIT 11860.</title>
        <authorList>
            <consortium name="The Broad Institute Genome Sequencing Platform"/>
            <person name="Earl A."/>
            <person name="Ward D."/>
            <person name="Feldgarden M."/>
            <person name="Gevers D."/>
            <person name="Morotomi M."/>
            <person name="Walker B."/>
            <person name="Young S.K."/>
            <person name="Zeng Q."/>
            <person name="Gargeya S."/>
            <person name="Fitzgerald M."/>
            <person name="Haas B."/>
            <person name="Abouelleil A."/>
            <person name="Alvarado L."/>
            <person name="Arachchi H.M."/>
            <person name="Berlin A.M."/>
            <person name="Chapman S.B."/>
            <person name="Goldberg J."/>
            <person name="Griggs A."/>
            <person name="Gujja S."/>
            <person name="Hansen M."/>
            <person name="Howarth C."/>
            <person name="Imamovic A."/>
            <person name="Larimer J."/>
            <person name="McCowen C."/>
            <person name="Montmayeur A."/>
            <person name="Murphy C."/>
            <person name="Neiman D."/>
            <person name="Pearson M."/>
            <person name="Priest M."/>
            <person name="Roberts A."/>
            <person name="Saif S."/>
            <person name="Shea T."/>
            <person name="Sisk P."/>
            <person name="Sykes S."/>
            <person name="Wortman J."/>
            <person name="Nusbaum C."/>
            <person name="Birren B."/>
        </authorList>
    </citation>
    <scope>NUCLEOTIDE SEQUENCE [LARGE SCALE GENOMIC DNA]</scope>
    <source>
        <strain evidence="9 10">YIT 11860</strain>
    </source>
</reference>
<protein>
    <recommendedName>
        <fullName evidence="3">beta-N-acetylhexosaminidase</fullName>
        <ecNumber evidence="3">3.2.1.52</ecNumber>
    </recommendedName>
</protein>
<dbReference type="PRINTS" id="PR00738">
    <property type="entry name" value="GLHYDRLASE20"/>
</dbReference>
<dbReference type="InterPro" id="IPR017853">
    <property type="entry name" value="GH"/>
</dbReference>
<comment type="caution">
    <text evidence="9">The sequence shown here is derived from an EMBL/GenBank/DDBJ whole genome shotgun (WGS) entry which is preliminary data.</text>
</comment>
<feature type="active site" description="Proton donor" evidence="6">
    <location>
        <position position="319"/>
    </location>
</feature>
<dbReference type="Gene3D" id="3.20.20.80">
    <property type="entry name" value="Glycosidases"/>
    <property type="match status" value="1"/>
</dbReference>
<dbReference type="Pfam" id="PF02838">
    <property type="entry name" value="Glyco_hydro_20b"/>
    <property type="match status" value="1"/>
</dbReference>
<keyword evidence="4" id="KW-0378">Hydrolase</keyword>
<dbReference type="PANTHER" id="PTHR22600">
    <property type="entry name" value="BETA-HEXOSAMINIDASE"/>
    <property type="match status" value="1"/>
</dbReference>